<comment type="caution">
    <text evidence="1">The sequence shown here is derived from an EMBL/GenBank/DDBJ whole genome shotgun (WGS) entry which is preliminary data.</text>
</comment>
<dbReference type="AlphaFoldDB" id="A0A841TGE7"/>
<reference evidence="1 2" key="1">
    <citation type="submission" date="2020-08" db="EMBL/GenBank/DDBJ databases">
        <title>Cohnella phylogeny.</title>
        <authorList>
            <person name="Dunlap C."/>
        </authorList>
    </citation>
    <scope>NUCLEOTIDE SEQUENCE [LARGE SCALE GENOMIC DNA]</scope>
    <source>
        <strain evidence="1 2">DSM 103658</strain>
    </source>
</reference>
<dbReference type="InterPro" id="IPR045707">
    <property type="entry name" value="DUF6063"/>
</dbReference>
<protein>
    <recommendedName>
        <fullName evidence="3">Non-ribosomal peptide synthetase module</fullName>
    </recommendedName>
</protein>
<dbReference type="Pfam" id="PF19539">
    <property type="entry name" value="DUF6063"/>
    <property type="match status" value="1"/>
</dbReference>
<sequence length="248" mass="28841">MPFTAEQLHKSASIYFYLLRHKMVDRNQDFLAPYFSEQEIHEATNIIAKQSGTMILETPTKLHLVVEPEGSVYASSFTQLKDKHSRIKNRDELDLLHILLMVLLCEMDGDLLIRNEQEISGVTIHKWIELVDQTMARWDQELQKQPEIEAEWGIAIIQIKDMWFAKQPYEDGGGKPVASTKTKYSYCTLAANLLVEERLLRIIEDDDQTILLPTDELYDRLDLLYHDHDRFKQLKSIIDAGRNQDASH</sequence>
<keyword evidence="2" id="KW-1185">Reference proteome</keyword>
<dbReference type="Proteomes" id="UP000574133">
    <property type="component" value="Unassembled WGS sequence"/>
</dbReference>
<gene>
    <name evidence="1" type="ORF">H4Q31_13600</name>
</gene>
<organism evidence="1 2">
    <name type="scientific">Cohnella lubricantis</name>
    <dbReference type="NCBI Taxonomy" id="2163172"/>
    <lineage>
        <taxon>Bacteria</taxon>
        <taxon>Bacillati</taxon>
        <taxon>Bacillota</taxon>
        <taxon>Bacilli</taxon>
        <taxon>Bacillales</taxon>
        <taxon>Paenibacillaceae</taxon>
        <taxon>Cohnella</taxon>
    </lineage>
</organism>
<evidence type="ECO:0000313" key="2">
    <source>
        <dbReference type="Proteomes" id="UP000574133"/>
    </source>
</evidence>
<name>A0A841TGE7_9BACL</name>
<proteinExistence type="predicted"/>
<dbReference type="RefSeq" id="WP_185179611.1">
    <property type="nucleotide sequence ID" value="NZ_CBCSEP010000041.1"/>
</dbReference>
<accession>A0A841TGE7</accession>
<dbReference type="EMBL" id="JACJVN010000054">
    <property type="protein sequence ID" value="MBB6678338.1"/>
    <property type="molecule type" value="Genomic_DNA"/>
</dbReference>
<evidence type="ECO:0000313" key="1">
    <source>
        <dbReference type="EMBL" id="MBB6678338.1"/>
    </source>
</evidence>
<evidence type="ECO:0008006" key="3">
    <source>
        <dbReference type="Google" id="ProtNLM"/>
    </source>
</evidence>